<dbReference type="Pfam" id="PF13380">
    <property type="entry name" value="CoA_binding_2"/>
    <property type="match status" value="1"/>
</dbReference>
<feature type="domain" description="ATP-grasp" evidence="5">
    <location>
        <begin position="678"/>
        <end position="877"/>
    </location>
</feature>
<dbReference type="SUPFAM" id="SSF56059">
    <property type="entry name" value="Glutathione synthetase ATP-binding domain-like"/>
    <property type="match status" value="1"/>
</dbReference>
<evidence type="ECO:0000313" key="7">
    <source>
        <dbReference type="EMBL" id="WAX57636.1"/>
    </source>
</evidence>
<evidence type="ECO:0000256" key="3">
    <source>
        <dbReference type="ARBA" id="ARBA00022840"/>
    </source>
</evidence>
<keyword evidence="1" id="KW-0436">Ligase</keyword>
<dbReference type="EMBL" id="CP097463">
    <property type="protein sequence ID" value="WAX57636.1"/>
    <property type="molecule type" value="Genomic_DNA"/>
</dbReference>
<dbReference type="Pfam" id="PF13607">
    <property type="entry name" value="Succ_CoA_lig"/>
    <property type="match status" value="1"/>
</dbReference>
<dbReference type="Gene3D" id="3.40.50.720">
    <property type="entry name" value="NAD(P)-binding Rossmann-like Domain"/>
    <property type="match status" value="1"/>
</dbReference>
<dbReference type="CDD" id="cd04301">
    <property type="entry name" value="NAT_SF"/>
    <property type="match status" value="1"/>
</dbReference>
<organism evidence="7 8">
    <name type="scientific">Jatrophihabitans cynanchi</name>
    <dbReference type="NCBI Taxonomy" id="2944128"/>
    <lineage>
        <taxon>Bacteria</taxon>
        <taxon>Bacillati</taxon>
        <taxon>Actinomycetota</taxon>
        <taxon>Actinomycetes</taxon>
        <taxon>Jatrophihabitantales</taxon>
        <taxon>Jatrophihabitantaceae</taxon>
        <taxon>Jatrophihabitans</taxon>
    </lineage>
</organism>
<evidence type="ECO:0000313" key="8">
    <source>
        <dbReference type="Proteomes" id="UP001164693"/>
    </source>
</evidence>
<name>A0ABY7K3E8_9ACTN</name>
<proteinExistence type="predicted"/>
<evidence type="ECO:0000259" key="5">
    <source>
        <dbReference type="PROSITE" id="PS50975"/>
    </source>
</evidence>
<dbReference type="Proteomes" id="UP001164693">
    <property type="component" value="Chromosome"/>
</dbReference>
<dbReference type="Pfam" id="PF19045">
    <property type="entry name" value="Ligase_CoA_2"/>
    <property type="match status" value="1"/>
</dbReference>
<dbReference type="Gene3D" id="3.40.50.261">
    <property type="entry name" value="Succinyl-CoA synthetase domains"/>
    <property type="match status" value="2"/>
</dbReference>
<gene>
    <name evidence="7" type="ORF">M6B22_02440</name>
</gene>
<dbReference type="Gene3D" id="3.30.1490.20">
    <property type="entry name" value="ATP-grasp fold, A domain"/>
    <property type="match status" value="1"/>
</dbReference>
<dbReference type="PANTHER" id="PTHR43334:SF1">
    <property type="entry name" value="3-HYDROXYPROPIONATE--COA LIGASE [ADP-FORMING]"/>
    <property type="match status" value="1"/>
</dbReference>
<dbReference type="InterPro" id="IPR003781">
    <property type="entry name" value="CoA-bd"/>
</dbReference>
<protein>
    <submittedName>
        <fullName evidence="7">GNAT family N-acetyltransferase</fullName>
        <ecNumber evidence="7">2.3.1.-</ecNumber>
    </submittedName>
</protein>
<evidence type="ECO:0000256" key="1">
    <source>
        <dbReference type="ARBA" id="ARBA00022598"/>
    </source>
</evidence>
<dbReference type="InterPro" id="IPR036291">
    <property type="entry name" value="NAD(P)-bd_dom_sf"/>
</dbReference>
<dbReference type="Gene3D" id="3.40.630.30">
    <property type="match status" value="1"/>
</dbReference>
<dbReference type="PANTHER" id="PTHR43334">
    <property type="entry name" value="ACETATE--COA LIGASE [ADP-FORMING]"/>
    <property type="match status" value="1"/>
</dbReference>
<dbReference type="RefSeq" id="WP_269444182.1">
    <property type="nucleotide sequence ID" value="NZ_CP097463.1"/>
</dbReference>
<evidence type="ECO:0000256" key="4">
    <source>
        <dbReference type="PROSITE-ProRule" id="PRU00409"/>
    </source>
</evidence>
<dbReference type="Pfam" id="PF13549">
    <property type="entry name" value="ATP-grasp_5"/>
    <property type="match status" value="1"/>
</dbReference>
<dbReference type="PROSITE" id="PS51186">
    <property type="entry name" value="GNAT"/>
    <property type="match status" value="1"/>
</dbReference>
<dbReference type="InterPro" id="IPR016102">
    <property type="entry name" value="Succinyl-CoA_synth-like"/>
</dbReference>
<dbReference type="InterPro" id="IPR032875">
    <property type="entry name" value="Succ_CoA_lig_flav_dom"/>
</dbReference>
<dbReference type="GO" id="GO:0016746">
    <property type="term" value="F:acyltransferase activity"/>
    <property type="evidence" value="ECO:0007669"/>
    <property type="project" value="UniProtKB-KW"/>
</dbReference>
<dbReference type="EC" id="2.3.1.-" evidence="7"/>
<keyword evidence="7" id="KW-0012">Acyltransferase</keyword>
<keyword evidence="3 4" id="KW-0067">ATP-binding</keyword>
<keyword evidence="7" id="KW-0808">Transferase</keyword>
<dbReference type="Gene3D" id="3.30.470.20">
    <property type="entry name" value="ATP-grasp fold, B domain"/>
    <property type="match status" value="1"/>
</dbReference>
<dbReference type="PROSITE" id="PS50975">
    <property type="entry name" value="ATP_GRASP"/>
    <property type="match status" value="1"/>
</dbReference>
<dbReference type="SUPFAM" id="SSF52210">
    <property type="entry name" value="Succinyl-CoA synthetase domains"/>
    <property type="match status" value="2"/>
</dbReference>
<accession>A0ABY7K3E8</accession>
<dbReference type="InterPro" id="IPR000182">
    <property type="entry name" value="GNAT_dom"/>
</dbReference>
<dbReference type="InterPro" id="IPR011761">
    <property type="entry name" value="ATP-grasp"/>
</dbReference>
<evidence type="ECO:0000256" key="2">
    <source>
        <dbReference type="ARBA" id="ARBA00022741"/>
    </source>
</evidence>
<dbReference type="InterPro" id="IPR043938">
    <property type="entry name" value="Ligase_CoA_dom"/>
</dbReference>
<dbReference type="InterPro" id="IPR013815">
    <property type="entry name" value="ATP_grasp_subdomain_1"/>
</dbReference>
<dbReference type="SUPFAM" id="SSF51735">
    <property type="entry name" value="NAD(P)-binding Rossmann-fold domains"/>
    <property type="match status" value="1"/>
</dbReference>
<dbReference type="InterPro" id="IPR016181">
    <property type="entry name" value="Acyl_CoA_acyltransferase"/>
</dbReference>
<dbReference type="InterPro" id="IPR051538">
    <property type="entry name" value="Acyl-CoA_Synth/Transferase"/>
</dbReference>
<keyword evidence="2 4" id="KW-0547">Nucleotide-binding</keyword>
<reference evidence="7" key="1">
    <citation type="submission" date="2022-05" db="EMBL/GenBank/DDBJ databases">
        <title>Jatrophihabitans sp. SB3-54 whole genome sequence.</title>
        <authorList>
            <person name="Suh M.K."/>
            <person name="Eom M.K."/>
            <person name="Kim J.S."/>
            <person name="Kim H.S."/>
            <person name="Do H.E."/>
            <person name="Shin Y.K."/>
            <person name="Lee J.-S."/>
        </authorList>
    </citation>
    <scope>NUCLEOTIDE SEQUENCE</scope>
    <source>
        <strain evidence="7">SB3-54</strain>
    </source>
</reference>
<keyword evidence="8" id="KW-1185">Reference proteome</keyword>
<evidence type="ECO:0000259" key="6">
    <source>
        <dbReference type="PROSITE" id="PS51186"/>
    </source>
</evidence>
<sequence length="892" mass="92322">MTTAYADGVDAVRADGALVHIRTAMPEDLEGLTELHDRASDRSLYLRFFSAGRECAQRYLPSLVRPADGDHHTLLALMGDRVVGVAEFERVSPEDAEVALLIDDEQQREGIGTLLIEHLAEAARDAGYRCFVAETLAENLTVLRLFTDLGLPIEHKFEDGSVQVRIQLQIGPGAIAASDRREAVADAASLAPILAPHSVAVIGASARPGSIGHQVLRNIVDCGYTGLVYAVNPHCDSILGVQSVASPADLPVAPDLAVIAVPAASVLGVVRACGARGTRGVVLLTSGFGELGEAGRAQEREIVRAARHYGMRLIGPNCLGVLNTDPAVRLNATFAALPMQDGGVALASQSGALGIAVAAVAARSGVGIAQFVSMGNKVDVSSNDLLMSWERDRRVKVIALYLESFGNPRKFARIARRIAATKPIIAIKGGRTPAGELAGRSHTAAAASSDVVVDALFTDAGVLRVDTIEELLDAARVLGSQPVPSGTRVAIVGNSGGPQILAADAAAGAGLDVVTLSDETIARLLEVAPRAASHHNPVDLSAAADAGQVGRAVQVLLEAPEVDAVLTVFTETAVGDPVAVLARIAQVALGSTKPVVATQVGGAVGVTPARDDSAPVPVFAFPEPAARAIAVAARYGQIRAAIPAPAVPLGGVDRAAARELVAAARDDGTDWLDADQTARLLIHYGITVCPQRVVGDADAAAAAAIELGYPLVVKAAGGGLHKSELGAVRVGIADERELRTNVAEIAAAVPGTDILLQPMLAPGTELIVGALQDQRFGPVVMIGAGGVLSDLLADRQFALAPLDEAAAARLVGRLRTAPLLDGYRGRPVVPRAAVADVIARIAQLVDDVPEIAELDLNPIICHGSTLTVVDARIRVAPAPRVPDPVLRQMADR</sequence>
<dbReference type="Pfam" id="PF00583">
    <property type="entry name" value="Acetyltransf_1"/>
    <property type="match status" value="1"/>
</dbReference>
<feature type="domain" description="N-acetyltransferase" evidence="6">
    <location>
        <begin position="19"/>
        <end position="169"/>
    </location>
</feature>
<dbReference type="SUPFAM" id="SSF55729">
    <property type="entry name" value="Acyl-CoA N-acyltransferases (Nat)"/>
    <property type="match status" value="1"/>
</dbReference>
<dbReference type="SMART" id="SM00881">
    <property type="entry name" value="CoA_binding"/>
    <property type="match status" value="1"/>
</dbReference>